<evidence type="ECO:0000256" key="2">
    <source>
        <dbReference type="ARBA" id="ARBA00022670"/>
    </source>
</evidence>
<dbReference type="PANTHER" id="PTHR22726">
    <property type="entry name" value="METALLOENDOPEPTIDASE OMA1"/>
    <property type="match status" value="1"/>
</dbReference>
<dbReference type="SUPFAM" id="SSF48452">
    <property type="entry name" value="TPR-like"/>
    <property type="match status" value="1"/>
</dbReference>
<evidence type="ECO:0000313" key="11">
    <source>
        <dbReference type="Proteomes" id="UP001181355"/>
    </source>
</evidence>
<keyword evidence="2" id="KW-0645">Protease</keyword>
<feature type="signal peptide" evidence="8">
    <location>
        <begin position="1"/>
        <end position="32"/>
    </location>
</feature>
<evidence type="ECO:0000256" key="6">
    <source>
        <dbReference type="ARBA" id="ARBA00023049"/>
    </source>
</evidence>
<dbReference type="PANTHER" id="PTHR22726:SF1">
    <property type="entry name" value="METALLOENDOPEPTIDASE OMA1, MITOCHONDRIAL"/>
    <property type="match status" value="1"/>
</dbReference>
<keyword evidence="8" id="KW-0732">Signal</keyword>
<proteinExistence type="predicted"/>
<dbReference type="Pfam" id="PF01435">
    <property type="entry name" value="Peptidase_M48"/>
    <property type="match status" value="1"/>
</dbReference>
<name>A0ABY9RLT5_9BURK</name>
<dbReference type="EC" id="3.4.24.-" evidence="10"/>
<dbReference type="EMBL" id="CP133720">
    <property type="protein sequence ID" value="WMW81654.1"/>
    <property type="molecule type" value="Genomic_DNA"/>
</dbReference>
<keyword evidence="6 10" id="KW-0482">Metalloprotease</keyword>
<evidence type="ECO:0000256" key="1">
    <source>
        <dbReference type="ARBA" id="ARBA00001947"/>
    </source>
</evidence>
<organism evidence="10 11">
    <name type="scientific">Undibacterium cyanobacteriorum</name>
    <dbReference type="NCBI Taxonomy" id="3073561"/>
    <lineage>
        <taxon>Bacteria</taxon>
        <taxon>Pseudomonadati</taxon>
        <taxon>Pseudomonadota</taxon>
        <taxon>Betaproteobacteria</taxon>
        <taxon>Burkholderiales</taxon>
        <taxon>Oxalobacteraceae</taxon>
        <taxon>Undibacterium</taxon>
    </lineage>
</organism>
<dbReference type="InterPro" id="IPR001915">
    <property type="entry name" value="Peptidase_M48"/>
</dbReference>
<feature type="region of interest" description="Disordered" evidence="7">
    <location>
        <begin position="516"/>
        <end position="577"/>
    </location>
</feature>
<keyword evidence="3" id="KW-0479">Metal-binding</keyword>
<sequence length="588" mass="65129">MKKEFSKFRFVLTQLMGAVLSLGIVATQPALAQGQKLPNLGDTARADLSPIMERKLGEQVMVSVRRDPDYMEDGPISEYLTKLGNSLLDKRPDARGEENYDFEFFAVRDPVLNAFAFPGGFIGFHSGLLLAAQSESELASVMGHEIGHVSQRHVARMIGQQKQDVLIPLAAILLAALAAKSSPDAAMAMVVGGQGLSIQRQLSFSRDAEREADRIGFQILKDGGFDTSGMFAFFGRMQHASRNYSDNGLAYLRSHPLTTERMADIQGRLFGERYKQRVDGLDFFLMQARVRVLQDMKGQGLIDAKTIFENQIKNGNEESRLAGRYGLAFIAYKKAEYKQAESLLNELVKDIEASPKQKKWLKETSSFASLAIDVDLGAGRIEQALSKAKAALRDLPLARGMVYQYAEVLIAAKQYQEVENFLRDQISLYRRDARLQHELAKAYAAQGKEALQHIALAEAYVIEGAVPGALQQLEIARAAKDVKYYDLSVIDAYEREWKERYKEEIEAEKKRGDRGSNLSFQFSTHGSDAAGGIGTNFSSSSRSSSGLDSNPSDAIGTSSKTKKRNSEQRQPSIDQSTWPLCSGRACAW</sequence>
<dbReference type="RefSeq" id="WP_309483132.1">
    <property type="nucleotide sequence ID" value="NZ_CP133720.1"/>
</dbReference>
<feature type="domain" description="Peptidase M48" evidence="9">
    <location>
        <begin position="99"/>
        <end position="268"/>
    </location>
</feature>
<feature type="chain" id="PRO_5045976930" evidence="8">
    <location>
        <begin position="33"/>
        <end position="588"/>
    </location>
</feature>
<dbReference type="GO" id="GO:0008237">
    <property type="term" value="F:metallopeptidase activity"/>
    <property type="evidence" value="ECO:0007669"/>
    <property type="project" value="UniProtKB-KW"/>
</dbReference>
<keyword evidence="4 10" id="KW-0378">Hydrolase</keyword>
<evidence type="ECO:0000259" key="9">
    <source>
        <dbReference type="Pfam" id="PF01435"/>
    </source>
</evidence>
<feature type="compositionally biased region" description="Polar residues" evidence="7">
    <location>
        <begin position="568"/>
        <end position="577"/>
    </location>
</feature>
<feature type="compositionally biased region" description="Polar residues" evidence="7">
    <location>
        <begin position="516"/>
        <end position="526"/>
    </location>
</feature>
<keyword evidence="11" id="KW-1185">Reference proteome</keyword>
<dbReference type="InterPro" id="IPR011990">
    <property type="entry name" value="TPR-like_helical_dom_sf"/>
</dbReference>
<protein>
    <submittedName>
        <fullName evidence="10">M48 family metalloprotease</fullName>
        <ecNumber evidence="10">3.4.24.-</ecNumber>
    </submittedName>
</protein>
<evidence type="ECO:0000256" key="5">
    <source>
        <dbReference type="ARBA" id="ARBA00022833"/>
    </source>
</evidence>
<accession>A0ABY9RLT5</accession>
<comment type="cofactor">
    <cofactor evidence="1">
        <name>Zn(2+)</name>
        <dbReference type="ChEBI" id="CHEBI:29105"/>
    </cofactor>
</comment>
<evidence type="ECO:0000313" key="10">
    <source>
        <dbReference type="EMBL" id="WMW81654.1"/>
    </source>
</evidence>
<gene>
    <name evidence="10" type="ORF">RF679_05085</name>
</gene>
<reference evidence="10" key="1">
    <citation type="submission" date="2023-09" db="EMBL/GenBank/DDBJ databases">
        <title>Undibacterium sp. 20NA77.5 isolated from freshwater.</title>
        <authorList>
            <person name="Le V."/>
            <person name="Ko S.-R."/>
            <person name="Ahn C.-Y."/>
            <person name="Oh H.-M."/>
        </authorList>
    </citation>
    <scope>NUCLEOTIDE SEQUENCE</scope>
    <source>
        <strain evidence="10">20NA77.5</strain>
    </source>
</reference>
<feature type="compositionally biased region" description="Low complexity" evidence="7">
    <location>
        <begin position="538"/>
        <end position="552"/>
    </location>
</feature>
<keyword evidence="5" id="KW-0862">Zinc</keyword>
<evidence type="ECO:0000256" key="8">
    <source>
        <dbReference type="SAM" id="SignalP"/>
    </source>
</evidence>
<dbReference type="Gene3D" id="1.25.40.10">
    <property type="entry name" value="Tetratricopeptide repeat domain"/>
    <property type="match status" value="1"/>
</dbReference>
<dbReference type="Proteomes" id="UP001181355">
    <property type="component" value="Chromosome"/>
</dbReference>
<evidence type="ECO:0000256" key="3">
    <source>
        <dbReference type="ARBA" id="ARBA00022723"/>
    </source>
</evidence>
<evidence type="ECO:0000256" key="7">
    <source>
        <dbReference type="SAM" id="MobiDB-lite"/>
    </source>
</evidence>
<dbReference type="InterPro" id="IPR051156">
    <property type="entry name" value="Mito/Outer_Membr_Metalloprot"/>
</dbReference>
<dbReference type="Gene3D" id="3.30.2010.10">
    <property type="entry name" value="Metalloproteases ('zincins'), catalytic domain"/>
    <property type="match status" value="1"/>
</dbReference>
<evidence type="ECO:0000256" key="4">
    <source>
        <dbReference type="ARBA" id="ARBA00022801"/>
    </source>
</evidence>